<evidence type="ECO:0000313" key="7">
    <source>
        <dbReference type="EMBL" id="PNT65017.1"/>
    </source>
</evidence>
<evidence type="ECO:0000259" key="6">
    <source>
        <dbReference type="PROSITE" id="PS50966"/>
    </source>
</evidence>
<dbReference type="Pfam" id="PF10551">
    <property type="entry name" value="MULE"/>
    <property type="match status" value="1"/>
</dbReference>
<dbReference type="Gramene" id="PNT65017">
    <property type="protein sequence ID" value="PNT65017"/>
    <property type="gene ID" value="BRADI_4g36233v3"/>
</dbReference>
<accession>A0A2K2CSL0</accession>
<feature type="region of interest" description="Disordered" evidence="5">
    <location>
        <begin position="140"/>
        <end position="163"/>
    </location>
</feature>
<reference evidence="7 8" key="1">
    <citation type="journal article" date="2010" name="Nature">
        <title>Genome sequencing and analysis of the model grass Brachypodium distachyon.</title>
        <authorList>
            <consortium name="International Brachypodium Initiative"/>
        </authorList>
    </citation>
    <scope>NUCLEOTIDE SEQUENCE [LARGE SCALE GENOMIC DNA]</scope>
    <source>
        <strain evidence="7 8">Bd21</strain>
    </source>
</reference>
<evidence type="ECO:0000256" key="5">
    <source>
        <dbReference type="SAM" id="MobiDB-lite"/>
    </source>
</evidence>
<evidence type="ECO:0000313" key="8">
    <source>
        <dbReference type="EnsemblPlants" id="PNT65017"/>
    </source>
</evidence>
<dbReference type="Pfam" id="PF03101">
    <property type="entry name" value="FAR1"/>
    <property type="match status" value="1"/>
</dbReference>
<dbReference type="SMART" id="SM00575">
    <property type="entry name" value="ZnF_PMZ"/>
    <property type="match status" value="1"/>
</dbReference>
<dbReference type="GO" id="GO:0008270">
    <property type="term" value="F:zinc ion binding"/>
    <property type="evidence" value="ECO:0007669"/>
    <property type="project" value="UniProtKB-KW"/>
</dbReference>
<feature type="region of interest" description="Disordered" evidence="5">
    <location>
        <begin position="695"/>
        <end position="749"/>
    </location>
</feature>
<dbReference type="PROSITE" id="PS50966">
    <property type="entry name" value="ZF_SWIM"/>
    <property type="match status" value="1"/>
</dbReference>
<feature type="compositionally biased region" description="Basic residues" evidence="5">
    <location>
        <begin position="143"/>
        <end position="154"/>
    </location>
</feature>
<dbReference type="Proteomes" id="UP000008810">
    <property type="component" value="Chromosome 4"/>
</dbReference>
<sequence>MANKADKSIDSENLSVITDGVQQQATGQTHRYEKQQAVGDPPAVEHLSREDIENYLKNETVLASQSYSQEVRGQHVPHINMSFCSDAEAFVFYNTYASIVGFSAKKAGNYHCRGAVDSKTTRCTYRCNRAVKIVGKEILEERRKRRKQNRKKNNKSGVSCDAQIKKPRNKNTIKITDCHATMVVTLKEDKWVVTNIELQHNHALSPPGEAKFPRSHKHMTEEEKLLIRTMNSVKLPSRKIMAILAGFKGRMSALPYTKKDVSNYRTTIRNESNQNDMMMVIEFFRKRQMEDPRFYYAFRVDDEHKVQNIFWADGNCRKFYDLYGDCISFDTTYKTNKYNLSFAPFVGITGHANNCLFACAILQNETVETFTWLFEEFLQCMGGKMPLTIITDQDVARKQAIPNVFTQTKHRNCLFHIKKKAEEKCARCFATRRTLHIEFNDIINKSQTEEEFEALWPAMMRKYKVENIKYFQHMWEIRKNFVPVYFKKDFFPFIHSTARSDGTNAIFKDNVGSTYSIISFLGEYQRISKSIVEKEREQDSKTRTTKPNLWAGPELELQAAKLYNRNIFYKFQKQLKMTQQVHVEEIEKNVSYQVYKSSMLAELDFRERKFMVMVDWANEDISCICVRFQKDGMLCCHALRVLLHLNILVLPEKYYIQRWRQAENVEARDKQYNVPLELMTENSHFRKINEIRKEAQDKHKQTHTSQHDVDEQPPGETFPENSTTAGHGPEDMYKEPDIAKSKGHPKVAGRQKTIVEEIFTKQRITCSHCGEHDHNIKTYKKLAIDKESLQKLKGGRKTKLGTVIIDLILSGCSFL</sequence>
<evidence type="ECO:0000313" key="9">
    <source>
        <dbReference type="Proteomes" id="UP000008810"/>
    </source>
</evidence>
<dbReference type="OrthoDB" id="667197at2759"/>
<keyword evidence="9" id="KW-1185">Reference proteome</keyword>
<dbReference type="InterPro" id="IPR006564">
    <property type="entry name" value="Znf_PMZ"/>
</dbReference>
<dbReference type="InterPro" id="IPR018289">
    <property type="entry name" value="MULE_transposase_dom"/>
</dbReference>
<evidence type="ECO:0000256" key="2">
    <source>
        <dbReference type="ARBA" id="ARBA00022771"/>
    </source>
</evidence>
<keyword evidence="3" id="KW-0862">Zinc</keyword>
<dbReference type="InParanoid" id="A0A2K2CSL0"/>
<organism evidence="7">
    <name type="scientific">Brachypodium distachyon</name>
    <name type="common">Purple false brome</name>
    <name type="synonym">Trachynia distachya</name>
    <dbReference type="NCBI Taxonomy" id="15368"/>
    <lineage>
        <taxon>Eukaryota</taxon>
        <taxon>Viridiplantae</taxon>
        <taxon>Streptophyta</taxon>
        <taxon>Embryophyta</taxon>
        <taxon>Tracheophyta</taxon>
        <taxon>Spermatophyta</taxon>
        <taxon>Magnoliopsida</taxon>
        <taxon>Liliopsida</taxon>
        <taxon>Poales</taxon>
        <taxon>Poaceae</taxon>
        <taxon>BOP clade</taxon>
        <taxon>Pooideae</taxon>
        <taxon>Stipodae</taxon>
        <taxon>Brachypodieae</taxon>
        <taxon>Brachypodium</taxon>
    </lineage>
</organism>
<dbReference type="InterPro" id="IPR004330">
    <property type="entry name" value="FAR1_DNA_bnd_dom"/>
</dbReference>
<dbReference type="EnsemblPlants" id="PNT65017">
    <property type="protein sequence ID" value="PNT65017"/>
    <property type="gene ID" value="BRADI_4g36233v3"/>
</dbReference>
<reference evidence="7" key="2">
    <citation type="submission" date="2017-06" db="EMBL/GenBank/DDBJ databases">
        <title>WGS assembly of Brachypodium distachyon.</title>
        <authorList>
            <consortium name="The International Brachypodium Initiative"/>
            <person name="Lucas S."/>
            <person name="Harmon-Smith M."/>
            <person name="Lail K."/>
            <person name="Tice H."/>
            <person name="Grimwood J."/>
            <person name="Bruce D."/>
            <person name="Barry K."/>
            <person name="Shu S."/>
            <person name="Lindquist E."/>
            <person name="Wang M."/>
            <person name="Pitluck S."/>
            <person name="Vogel J.P."/>
            <person name="Garvin D.F."/>
            <person name="Mockler T.C."/>
            <person name="Schmutz J."/>
            <person name="Rokhsar D."/>
            <person name="Bevan M.W."/>
        </authorList>
    </citation>
    <scope>NUCLEOTIDE SEQUENCE</scope>
    <source>
        <strain evidence="7">Bd21</strain>
    </source>
</reference>
<reference evidence="8" key="3">
    <citation type="submission" date="2018-08" db="UniProtKB">
        <authorList>
            <consortium name="EnsemblPlants"/>
        </authorList>
    </citation>
    <scope>IDENTIFICATION</scope>
    <source>
        <strain evidence="8">cv. Bd21</strain>
    </source>
</reference>
<dbReference type="AlphaFoldDB" id="A0A2K2CSL0"/>
<feature type="compositionally biased region" description="Basic and acidic residues" evidence="5">
    <location>
        <begin position="695"/>
        <end position="710"/>
    </location>
</feature>
<dbReference type="PANTHER" id="PTHR47718:SF5">
    <property type="entry name" value="PROTEIN FAR1-RELATED SEQUENCE 8-LIKE"/>
    <property type="match status" value="1"/>
</dbReference>
<name>A0A2K2CSL0_BRADI</name>
<evidence type="ECO:0000256" key="1">
    <source>
        <dbReference type="ARBA" id="ARBA00022723"/>
    </source>
</evidence>
<dbReference type="PANTHER" id="PTHR47718">
    <property type="entry name" value="OS01G0519700 PROTEIN"/>
    <property type="match status" value="1"/>
</dbReference>
<dbReference type="EMBL" id="CM000883">
    <property type="protein sequence ID" value="PNT65017.1"/>
    <property type="molecule type" value="Genomic_DNA"/>
</dbReference>
<protein>
    <recommendedName>
        <fullName evidence="6">SWIM-type domain-containing protein</fullName>
    </recommendedName>
</protein>
<dbReference type="Pfam" id="PF04434">
    <property type="entry name" value="SWIM"/>
    <property type="match status" value="1"/>
</dbReference>
<feature type="domain" description="SWIM-type" evidence="6">
    <location>
        <begin position="610"/>
        <end position="646"/>
    </location>
</feature>
<evidence type="ECO:0000256" key="4">
    <source>
        <dbReference type="PROSITE-ProRule" id="PRU00325"/>
    </source>
</evidence>
<feature type="compositionally biased region" description="Basic and acidic residues" evidence="5">
    <location>
        <begin position="728"/>
        <end position="740"/>
    </location>
</feature>
<proteinExistence type="predicted"/>
<evidence type="ECO:0000256" key="3">
    <source>
        <dbReference type="ARBA" id="ARBA00022833"/>
    </source>
</evidence>
<keyword evidence="2 4" id="KW-0863">Zinc-finger</keyword>
<keyword evidence="1" id="KW-0479">Metal-binding</keyword>
<gene>
    <name evidence="7" type="ORF">BRADI_4g36233v3</name>
</gene>
<feature type="region of interest" description="Disordered" evidence="5">
    <location>
        <begin position="21"/>
        <end position="41"/>
    </location>
</feature>
<dbReference type="InterPro" id="IPR007527">
    <property type="entry name" value="Znf_SWIM"/>
</dbReference>